<dbReference type="Proteomes" id="UP000193498">
    <property type="component" value="Unassembled WGS sequence"/>
</dbReference>
<evidence type="ECO:0000256" key="1">
    <source>
        <dbReference type="SAM" id="Coils"/>
    </source>
</evidence>
<feature type="region of interest" description="Disordered" evidence="2">
    <location>
        <begin position="383"/>
        <end position="497"/>
    </location>
</feature>
<dbReference type="SUPFAM" id="SSF48371">
    <property type="entry name" value="ARM repeat"/>
    <property type="match status" value="1"/>
</dbReference>
<dbReference type="InterPro" id="IPR016024">
    <property type="entry name" value="ARM-type_fold"/>
</dbReference>
<feature type="region of interest" description="Disordered" evidence="2">
    <location>
        <begin position="217"/>
        <end position="238"/>
    </location>
</feature>
<sequence length="1341" mass="149884">MDKYYYEYQGSQPPKRPRGSYQVDPRNQKFSRNEYNQEIPREQMRPEYGQDTNRFPGLDPQMHSNPTLPAITNIPSLPQASANPTISNFAPYHKTSTSLPSYPNPLNSGTMFERERATYGFQKEPTNSTSIPPQSYGMFDIQSNNNNPPQGTPRWTDNAGASIFSNPEHYNRNVYSAKASNVAPRSGSYVFNNVTDERSGMADPRQTPIAPMAADQRYASSNPHEYHTGTSTEKMPSSRMENLNQYQYVSPFGSAVKQENYPHSNLIPDATTSMNDAYRKESSVFRQTSAPTSGPSNSYLDEIFRRKQTSTPTAEMPHMSNTPTSFTPQSLTAYKRELPQHMNSTYPPAVENQPSPIITHQPSNRNPNINDGMVISNLTARHVMPSAPSSSTPHGFQNILLSNPTNSEGNRYTSPARNPQANTFTEASPKRNGGSLQSLLLNPPIPTKPSGSDTQPKIAPFTGQGAFTPESGTPITNLSDHLQPSRQSEQPLTTESVQGMASFLKQASGQGVYNLSEENANSNWMFLTNTVENPHPPEIKRPKSLDVPIINPSKSGHHNIGMPTSTSTSSSSQNTRPPLSPVPKQETLPKPIPPVIRPSSSGIRDLSISSTAGPGGNASTPQPSDKVPSIGAEPRATSIIGVAVDKPKIDNVLGPDFIVAPPPHAMYDRDKLVTKGVELWIRYAGEESVTTFSEQLKDLIGSQYPSDRKFLLEHVIAVWLTWEPEKFQLILEPLSAMVKKRKRIYNKRASPFYALVQLFNPTTERVSLIFDPTAELQADYSIDVKCPDLCQNLLQYLTEENTNDHLVTWIIDCLSITSPLVQKRYFKWLIEKIDWDDTSNVGTENTTNYMHQLLSLLKDDKNKSTMSAALVSVFFTSWKNREALFKSQELRPTLVNYFNNPGSIAAQNQLYILLADEPEDSRFAIILELLTALKEHSEPGSIKWFYNLILPVMIDVIVEKDQSLAAHLFETLVIDEAWFSFLFFNSKDIEVKSQELGSLEALIQPDASRGLLLLVQAITQLEQYNIQSRISDMWLHQWKRKKIDRLWILALISLYPQSPKALQEMVVQLVQCTLDHEVDIGNSDHPVWYDMLDMFTMNKIPGLSPLFEATFNMLYDNPQTREQAYTRFEECLAKLSESFVAEVVNKSKLHGKKSKKKKPKWSSSAYTVSQTVAEFAGLLNHYLSSHRTIAAARALGERILASSAGISLSKLLSLSPLPQIRAHTVSILVSLTTIAEQDPVLVNHWIKMWEGQDLRTLVSLLADSDDLVAEKARSFIVQLLSLEADVSTLRAKIKNELNRDCRSSSDKINRLSAQPDQLGALGPLRIILARQQAILHLVQGP</sequence>
<dbReference type="InParanoid" id="A0A1Y1XYE2"/>
<dbReference type="GO" id="GO:0006950">
    <property type="term" value="P:response to stress"/>
    <property type="evidence" value="ECO:0007669"/>
    <property type="project" value="TreeGrafter"/>
</dbReference>
<dbReference type="EMBL" id="MCFE01000361">
    <property type="protein sequence ID" value="ORX90759.1"/>
    <property type="molecule type" value="Genomic_DNA"/>
</dbReference>
<organism evidence="3 4">
    <name type="scientific">Basidiobolus meristosporus CBS 931.73</name>
    <dbReference type="NCBI Taxonomy" id="1314790"/>
    <lineage>
        <taxon>Eukaryota</taxon>
        <taxon>Fungi</taxon>
        <taxon>Fungi incertae sedis</taxon>
        <taxon>Zoopagomycota</taxon>
        <taxon>Entomophthoromycotina</taxon>
        <taxon>Basidiobolomycetes</taxon>
        <taxon>Basidiobolales</taxon>
        <taxon>Basidiobolaceae</taxon>
        <taxon>Basidiobolus</taxon>
    </lineage>
</organism>
<feature type="region of interest" description="Disordered" evidence="2">
    <location>
        <begin position="535"/>
        <end position="631"/>
    </location>
</feature>
<dbReference type="GO" id="GO:0005634">
    <property type="term" value="C:nucleus"/>
    <property type="evidence" value="ECO:0007669"/>
    <property type="project" value="TreeGrafter"/>
</dbReference>
<protein>
    <submittedName>
        <fullName evidence="3">Uncharacterized protein</fullName>
    </submittedName>
</protein>
<proteinExistence type="predicted"/>
<feature type="compositionally biased region" description="Basic and acidic residues" evidence="2">
    <location>
        <begin position="535"/>
        <end position="544"/>
    </location>
</feature>
<dbReference type="PANTHER" id="PTHR36319">
    <property type="entry name" value="PROTEIN GIGANTEA"/>
    <property type="match status" value="1"/>
</dbReference>
<dbReference type="PANTHER" id="PTHR36319:SF1">
    <property type="entry name" value="PROTEIN GIGANTEA"/>
    <property type="match status" value="1"/>
</dbReference>
<keyword evidence="4" id="KW-1185">Reference proteome</keyword>
<feature type="compositionally biased region" description="Polar residues" evidence="2">
    <location>
        <begin position="218"/>
        <end position="238"/>
    </location>
</feature>
<evidence type="ECO:0000313" key="3">
    <source>
        <dbReference type="EMBL" id="ORX90759.1"/>
    </source>
</evidence>
<evidence type="ECO:0000256" key="2">
    <source>
        <dbReference type="SAM" id="MobiDB-lite"/>
    </source>
</evidence>
<feature type="coiled-coil region" evidence="1">
    <location>
        <begin position="1279"/>
        <end position="1314"/>
    </location>
</feature>
<dbReference type="OrthoDB" id="2244892at2759"/>
<dbReference type="GO" id="GO:0042752">
    <property type="term" value="P:regulation of circadian rhythm"/>
    <property type="evidence" value="ECO:0007669"/>
    <property type="project" value="TreeGrafter"/>
</dbReference>
<dbReference type="InterPro" id="IPR026211">
    <property type="entry name" value="GIGANTEA"/>
</dbReference>
<reference evidence="3 4" key="1">
    <citation type="submission" date="2016-07" db="EMBL/GenBank/DDBJ databases">
        <title>Pervasive Adenine N6-methylation of Active Genes in Fungi.</title>
        <authorList>
            <consortium name="DOE Joint Genome Institute"/>
            <person name="Mondo S.J."/>
            <person name="Dannebaum R.O."/>
            <person name="Kuo R.C."/>
            <person name="Labutti K."/>
            <person name="Haridas S."/>
            <person name="Kuo A."/>
            <person name="Salamov A."/>
            <person name="Ahrendt S.R."/>
            <person name="Lipzen A."/>
            <person name="Sullivan W."/>
            <person name="Andreopoulos W.B."/>
            <person name="Clum A."/>
            <person name="Lindquist E."/>
            <person name="Daum C."/>
            <person name="Ramamoorthy G.K."/>
            <person name="Gryganskyi A."/>
            <person name="Culley D."/>
            <person name="Magnuson J.K."/>
            <person name="James T.Y."/>
            <person name="O'Malley M.A."/>
            <person name="Stajich J.E."/>
            <person name="Spatafora J.W."/>
            <person name="Visel A."/>
            <person name="Grigoriev I.V."/>
        </authorList>
    </citation>
    <scope>NUCLEOTIDE SEQUENCE [LARGE SCALE GENOMIC DNA]</scope>
    <source>
        <strain evidence="3 4">CBS 931.73</strain>
    </source>
</reference>
<gene>
    <name evidence="3" type="ORF">K493DRAFT_380164</name>
</gene>
<keyword evidence="1" id="KW-0175">Coiled coil</keyword>
<comment type="caution">
    <text evidence="3">The sequence shown here is derived from an EMBL/GenBank/DDBJ whole genome shotgun (WGS) entry which is preliminary data.</text>
</comment>
<evidence type="ECO:0000313" key="4">
    <source>
        <dbReference type="Proteomes" id="UP000193498"/>
    </source>
</evidence>
<feature type="compositionally biased region" description="Polar residues" evidence="2">
    <location>
        <begin position="387"/>
        <end position="426"/>
    </location>
</feature>
<name>A0A1Y1XYE2_9FUNG</name>
<feature type="compositionally biased region" description="Polar residues" evidence="2">
    <location>
        <begin position="470"/>
        <end position="497"/>
    </location>
</feature>
<feature type="compositionally biased region" description="Low complexity" evidence="2">
    <location>
        <begin position="599"/>
        <end position="610"/>
    </location>
</feature>
<feature type="region of interest" description="Disordered" evidence="2">
    <location>
        <begin position="1"/>
        <end position="53"/>
    </location>
</feature>
<accession>A0A1Y1XYE2</accession>